<keyword evidence="2" id="KW-0812">Transmembrane</keyword>
<protein>
    <submittedName>
        <fullName evidence="3">Uncharacterized protein</fullName>
    </submittedName>
</protein>
<dbReference type="STRING" id="530564.Psta_1084"/>
<name>D2R8F0_PIRSD</name>
<dbReference type="Proteomes" id="UP000001887">
    <property type="component" value="Chromosome"/>
</dbReference>
<gene>
    <name evidence="3" type="ordered locus">Psta_1084</name>
</gene>
<feature type="transmembrane region" description="Helical" evidence="2">
    <location>
        <begin position="20"/>
        <end position="38"/>
    </location>
</feature>
<sequence>MQKLLSQMVREDDGVLSFEWTLLLTLLTIGIVGGLAGARDAIIDELGDVAQAAVNFDQSYSLAGITITGVFESPASEFDEATDDVNLYLDCTRNEETNLPGQNPESVEDATDGG</sequence>
<evidence type="ECO:0000256" key="1">
    <source>
        <dbReference type="SAM" id="MobiDB-lite"/>
    </source>
</evidence>
<evidence type="ECO:0000313" key="4">
    <source>
        <dbReference type="Proteomes" id="UP000001887"/>
    </source>
</evidence>
<dbReference type="eggNOG" id="COG3847">
    <property type="taxonomic scope" value="Bacteria"/>
</dbReference>
<accession>D2R8F0</accession>
<dbReference type="OrthoDB" id="278295at2"/>
<organism evidence="3 4">
    <name type="scientific">Pirellula staleyi (strain ATCC 27377 / DSM 6068 / ICPB 4128)</name>
    <name type="common">Pirella staleyi</name>
    <dbReference type="NCBI Taxonomy" id="530564"/>
    <lineage>
        <taxon>Bacteria</taxon>
        <taxon>Pseudomonadati</taxon>
        <taxon>Planctomycetota</taxon>
        <taxon>Planctomycetia</taxon>
        <taxon>Pirellulales</taxon>
        <taxon>Pirellulaceae</taxon>
        <taxon>Pirellula</taxon>
    </lineage>
</organism>
<evidence type="ECO:0000313" key="3">
    <source>
        <dbReference type="EMBL" id="ADB15767.1"/>
    </source>
</evidence>
<dbReference type="HOGENOM" id="CLU_150020_0_0_0"/>
<dbReference type="AlphaFoldDB" id="D2R8F0"/>
<dbReference type="EMBL" id="CP001848">
    <property type="protein sequence ID" value="ADB15767.1"/>
    <property type="molecule type" value="Genomic_DNA"/>
</dbReference>
<proteinExistence type="predicted"/>
<dbReference type="KEGG" id="psl:Psta_1084"/>
<keyword evidence="2" id="KW-1133">Transmembrane helix</keyword>
<keyword evidence="2" id="KW-0472">Membrane</keyword>
<keyword evidence="4" id="KW-1185">Reference proteome</keyword>
<evidence type="ECO:0000256" key="2">
    <source>
        <dbReference type="SAM" id="Phobius"/>
    </source>
</evidence>
<feature type="region of interest" description="Disordered" evidence="1">
    <location>
        <begin position="94"/>
        <end position="114"/>
    </location>
</feature>
<reference evidence="3 4" key="1">
    <citation type="journal article" date="2009" name="Stand. Genomic Sci.">
        <title>Complete genome sequence of Pirellula staleyi type strain (ATCC 27377).</title>
        <authorList>
            <person name="Clum A."/>
            <person name="Tindall B.J."/>
            <person name="Sikorski J."/>
            <person name="Ivanova N."/>
            <person name="Mavrommatis K."/>
            <person name="Lucas S."/>
            <person name="Glavina del Rio T."/>
            <person name="Nolan M."/>
            <person name="Chen F."/>
            <person name="Tice H."/>
            <person name="Pitluck S."/>
            <person name="Cheng J.F."/>
            <person name="Chertkov O."/>
            <person name="Brettin T."/>
            <person name="Han C."/>
            <person name="Detter J.C."/>
            <person name="Kuske C."/>
            <person name="Bruce D."/>
            <person name="Goodwin L."/>
            <person name="Ovchinikova G."/>
            <person name="Pati A."/>
            <person name="Mikhailova N."/>
            <person name="Chen A."/>
            <person name="Palaniappan K."/>
            <person name="Land M."/>
            <person name="Hauser L."/>
            <person name="Chang Y.J."/>
            <person name="Jeffries C.D."/>
            <person name="Chain P."/>
            <person name="Rohde M."/>
            <person name="Goker M."/>
            <person name="Bristow J."/>
            <person name="Eisen J.A."/>
            <person name="Markowitz V."/>
            <person name="Hugenholtz P."/>
            <person name="Kyrpides N.C."/>
            <person name="Klenk H.P."/>
            <person name="Lapidus A."/>
        </authorList>
    </citation>
    <scope>NUCLEOTIDE SEQUENCE [LARGE SCALE GENOMIC DNA]</scope>
    <source>
        <strain evidence="4">ATCC 27377 / DSM 6068 / ICPB 4128</strain>
    </source>
</reference>